<gene>
    <name evidence="3" type="ORF">H6G94_34385</name>
</gene>
<evidence type="ECO:0000256" key="2">
    <source>
        <dbReference type="ARBA" id="ARBA00022525"/>
    </source>
</evidence>
<protein>
    <submittedName>
        <fullName evidence="3">Calcium-binding protein</fullName>
    </submittedName>
</protein>
<dbReference type="InterPro" id="IPR050557">
    <property type="entry name" value="RTX_toxin/Mannuronan_C5-epim"/>
</dbReference>
<keyword evidence="2" id="KW-0964">Secreted</keyword>
<accession>A0ABR8HMJ2</accession>
<dbReference type="PRINTS" id="PR00313">
    <property type="entry name" value="CABNDNGRPT"/>
</dbReference>
<dbReference type="Gene3D" id="2.150.10.10">
    <property type="entry name" value="Serralysin-like metalloprotease, C-terminal"/>
    <property type="match status" value="1"/>
</dbReference>
<keyword evidence="4" id="KW-1185">Reference proteome</keyword>
<dbReference type="PROSITE" id="PS00330">
    <property type="entry name" value="HEMOLYSIN_CALCIUM"/>
    <property type="match status" value="3"/>
</dbReference>
<comment type="caution">
    <text evidence="3">The sequence shown here is derived from an EMBL/GenBank/DDBJ whole genome shotgun (WGS) entry which is preliminary data.</text>
</comment>
<dbReference type="Pfam" id="PF00353">
    <property type="entry name" value="HemolysinCabind"/>
    <property type="match status" value="1"/>
</dbReference>
<dbReference type="PANTHER" id="PTHR38340:SF1">
    <property type="entry name" value="S-LAYER PROTEIN"/>
    <property type="match status" value="1"/>
</dbReference>
<organism evidence="3 4">
    <name type="scientific">Nostoc punctiforme FACHB-252</name>
    <dbReference type="NCBI Taxonomy" id="1357509"/>
    <lineage>
        <taxon>Bacteria</taxon>
        <taxon>Bacillati</taxon>
        <taxon>Cyanobacteriota</taxon>
        <taxon>Cyanophyceae</taxon>
        <taxon>Nostocales</taxon>
        <taxon>Nostocaceae</taxon>
        <taxon>Nostoc</taxon>
    </lineage>
</organism>
<sequence length="190" mass="19238">MVTFLNDLNNNVKGFDNSSDVINGQGGNDTIDGLSGNDYLRGGAGNDILIGGAGNDTLAGGAGNDVLTGGNNADSFIFNTNATFTNSAVGIDQITDFTRSQGDKIVLDKTTFSQITSAAGNGFSNVADFVVVNSTQIQQGITSAAIVYDAVSGGLFYNENGSAPGFGNGGQFATLAGLPNLSASDFVIQA</sequence>
<dbReference type="InterPro" id="IPR001343">
    <property type="entry name" value="Hemolysn_Ca-bd"/>
</dbReference>
<evidence type="ECO:0000256" key="1">
    <source>
        <dbReference type="ARBA" id="ARBA00004613"/>
    </source>
</evidence>
<proteinExistence type="predicted"/>
<dbReference type="SUPFAM" id="SSF51120">
    <property type="entry name" value="beta-Roll"/>
    <property type="match status" value="1"/>
</dbReference>
<comment type="subcellular location">
    <subcellularLocation>
        <location evidence="1">Secreted</location>
    </subcellularLocation>
</comment>
<dbReference type="EMBL" id="JACJTC010000045">
    <property type="protein sequence ID" value="MBD2616270.1"/>
    <property type="molecule type" value="Genomic_DNA"/>
</dbReference>
<name>A0ABR8HMJ2_NOSPU</name>
<reference evidence="3 4" key="1">
    <citation type="journal article" date="2020" name="ISME J.">
        <title>Comparative genomics reveals insights into cyanobacterial evolution and habitat adaptation.</title>
        <authorList>
            <person name="Chen M.Y."/>
            <person name="Teng W.K."/>
            <person name="Zhao L."/>
            <person name="Hu C.X."/>
            <person name="Zhou Y.K."/>
            <person name="Han B.P."/>
            <person name="Song L.R."/>
            <person name="Shu W.S."/>
        </authorList>
    </citation>
    <scope>NUCLEOTIDE SEQUENCE [LARGE SCALE GENOMIC DNA]</scope>
    <source>
        <strain evidence="3 4">FACHB-252</strain>
    </source>
</reference>
<dbReference type="PANTHER" id="PTHR38340">
    <property type="entry name" value="S-LAYER PROTEIN"/>
    <property type="match status" value="1"/>
</dbReference>
<dbReference type="InterPro" id="IPR018511">
    <property type="entry name" value="Hemolysin-typ_Ca-bd_CS"/>
</dbReference>
<evidence type="ECO:0000313" key="3">
    <source>
        <dbReference type="EMBL" id="MBD2616270.1"/>
    </source>
</evidence>
<dbReference type="InterPro" id="IPR011049">
    <property type="entry name" value="Serralysin-like_metalloprot_C"/>
</dbReference>
<dbReference type="Proteomes" id="UP000606396">
    <property type="component" value="Unassembled WGS sequence"/>
</dbReference>
<evidence type="ECO:0000313" key="4">
    <source>
        <dbReference type="Proteomes" id="UP000606396"/>
    </source>
</evidence>